<dbReference type="PIR" id="T31826">
    <property type="entry name" value="T31826"/>
</dbReference>
<dbReference type="OMA" id="GHDMTSH"/>
<feature type="transmembrane region" description="Helical" evidence="6">
    <location>
        <begin position="22"/>
        <end position="47"/>
    </location>
</feature>
<feature type="transmembrane region" description="Helical" evidence="6">
    <location>
        <begin position="250"/>
        <end position="272"/>
    </location>
</feature>
<dbReference type="ExpressionAtlas" id="O16394">
    <property type="expression patterns" value="baseline"/>
</dbReference>
<dbReference type="Bgee" id="WBGene00015898">
    <property type="expression patterns" value="Expressed in adult organism"/>
</dbReference>
<feature type="transmembrane region" description="Helical" evidence="6">
    <location>
        <begin position="59"/>
        <end position="79"/>
    </location>
</feature>
<dbReference type="WormBase" id="C17E7.3a">
    <property type="protein sequence ID" value="CE39133"/>
    <property type="gene ID" value="WBGene00015898"/>
    <property type="gene designation" value="sre-9"/>
</dbReference>
<keyword evidence="4 6" id="KW-1133">Transmembrane helix</keyword>
<evidence type="ECO:0000256" key="1">
    <source>
        <dbReference type="ARBA" id="ARBA00004141"/>
    </source>
</evidence>
<reference evidence="7 8" key="1">
    <citation type="journal article" date="1998" name="Science">
        <title>Genome sequence of the nematode C. elegans: a platform for investigating biology.</title>
        <authorList>
            <consortium name="The C. elegans sequencing consortium"/>
            <person name="Sulson J.E."/>
            <person name="Waterston R."/>
        </authorList>
    </citation>
    <scope>NUCLEOTIDE SEQUENCE [LARGE SCALE GENOMIC DNA]</scope>
    <source>
        <strain evidence="7 8">Bristol N2</strain>
    </source>
</reference>
<evidence type="ECO:0000256" key="6">
    <source>
        <dbReference type="SAM" id="Phobius"/>
    </source>
</evidence>
<dbReference type="InterPro" id="IPR052854">
    <property type="entry name" value="Serpentine_rcpt_epsilon"/>
</dbReference>
<keyword evidence="7" id="KW-0675">Receptor</keyword>
<proteinExistence type="inferred from homology"/>
<dbReference type="AGR" id="WB:WBGene00015898"/>
<name>O16394_CAEEL</name>
<evidence type="ECO:0000256" key="4">
    <source>
        <dbReference type="ARBA" id="ARBA00022989"/>
    </source>
</evidence>
<dbReference type="GO" id="GO:0007606">
    <property type="term" value="P:sensory perception of chemical stimulus"/>
    <property type="evidence" value="ECO:0007669"/>
    <property type="project" value="InterPro"/>
</dbReference>
<dbReference type="SMR" id="O16394"/>
<protein>
    <submittedName>
        <fullName evidence="7">Serpentine Receptor, class E (Epsilon)</fullName>
    </submittedName>
</protein>
<feature type="transmembrane region" description="Helical" evidence="6">
    <location>
        <begin position="138"/>
        <end position="157"/>
    </location>
</feature>
<dbReference type="InParanoid" id="O16394"/>
<sequence length="325" mass="37273">MLGYFNRTHAAQVGSWDTFQGFLIFEVLLIIVSFLSISFWFLVILTAKNMHPNFRIINAFYYGQYLIQLSFWVIQPFIILREGLDDSDKFGNSLFTLCSYVRIVGIFYAFCALPALVIERSFATYLLESYEKKPNLCIGTFIVMFQWATAASVGIHFNRASNTVEHTAGAIIANSLAVILNKFNEKLNSKYYYAMDRASYSLSERFQITENIKTAKTFNNIVFSIGFFNTIVNVCLILDNYDIPVTYKNIASVCCDYAILLYGIIVPIVYYIQTESWQKRVAVMMKGCCKPKVVPLKDTFGHDMTSHGACEETTRYFEMLATQWK</sequence>
<dbReference type="PaxDb" id="6239-C17E7.3"/>
<comment type="similarity">
    <text evidence="2">Belongs to the nematode receptor-like protein sre family.</text>
</comment>
<dbReference type="GeneID" id="182729"/>
<evidence type="ECO:0000313" key="8">
    <source>
        <dbReference type="Proteomes" id="UP000001940"/>
    </source>
</evidence>
<comment type="subcellular location">
    <subcellularLocation>
        <location evidence="1">Membrane</location>
        <topology evidence="1">Multi-pass membrane protein</topology>
    </subcellularLocation>
</comment>
<dbReference type="OrthoDB" id="5819751at2759"/>
<feature type="transmembrane region" description="Helical" evidence="6">
    <location>
        <begin position="99"/>
        <end position="118"/>
    </location>
</feature>
<dbReference type="PANTHER" id="PTHR47518">
    <property type="entry name" value="SERPENTINE RECEPTOR CLASS EPSILON-13-RELATED"/>
    <property type="match status" value="1"/>
</dbReference>
<dbReference type="HOGENOM" id="CLU_043866_1_0_1"/>
<dbReference type="PhylomeDB" id="O16394"/>
<accession>O16394</accession>
<dbReference type="InterPro" id="IPR004151">
    <property type="entry name" value="7TM_GPCR_serpentine_rcpt_Sre"/>
</dbReference>
<dbReference type="STRING" id="6239.C17E7.3a.1"/>
<dbReference type="Proteomes" id="UP000001940">
    <property type="component" value="Chromosome V"/>
</dbReference>
<gene>
    <name evidence="7 9" type="primary">sre-9</name>
    <name evidence="9" type="ORF">C17E7.3</name>
    <name evidence="7" type="ORF">CELE_C17E7.3</name>
</gene>
<dbReference type="FunCoup" id="O16394">
    <property type="interactions" value="167"/>
</dbReference>
<evidence type="ECO:0000256" key="3">
    <source>
        <dbReference type="ARBA" id="ARBA00022692"/>
    </source>
</evidence>
<dbReference type="AlphaFoldDB" id="O16394"/>
<evidence type="ECO:0000313" key="7">
    <source>
        <dbReference type="EMBL" id="CCD64868.1"/>
    </source>
</evidence>
<dbReference type="eggNOG" id="ENOG502TH47">
    <property type="taxonomic scope" value="Eukaryota"/>
</dbReference>
<dbReference type="EMBL" id="BX284605">
    <property type="protein sequence ID" value="CCD64868.1"/>
    <property type="molecule type" value="Genomic_DNA"/>
</dbReference>
<feature type="transmembrane region" description="Helical" evidence="6">
    <location>
        <begin position="218"/>
        <end position="238"/>
    </location>
</feature>
<dbReference type="Pfam" id="PF03125">
    <property type="entry name" value="Sre"/>
    <property type="match status" value="1"/>
</dbReference>
<dbReference type="PANTHER" id="PTHR47518:SF11">
    <property type="entry name" value="SERPENTINE RECEPTOR, CLASS E (EPSILON)-RELATED"/>
    <property type="match status" value="1"/>
</dbReference>
<keyword evidence="3 6" id="KW-0812">Transmembrane</keyword>
<evidence type="ECO:0000256" key="5">
    <source>
        <dbReference type="ARBA" id="ARBA00023136"/>
    </source>
</evidence>
<organism evidence="7 8">
    <name type="scientific">Caenorhabditis elegans</name>
    <dbReference type="NCBI Taxonomy" id="6239"/>
    <lineage>
        <taxon>Eukaryota</taxon>
        <taxon>Metazoa</taxon>
        <taxon>Ecdysozoa</taxon>
        <taxon>Nematoda</taxon>
        <taxon>Chromadorea</taxon>
        <taxon>Rhabditida</taxon>
        <taxon>Rhabditina</taxon>
        <taxon>Rhabditomorpha</taxon>
        <taxon>Rhabditoidea</taxon>
        <taxon>Rhabditidae</taxon>
        <taxon>Peloderinae</taxon>
        <taxon>Caenorhabditis</taxon>
    </lineage>
</organism>
<evidence type="ECO:0000313" key="9">
    <source>
        <dbReference type="WormBase" id="C17E7.3a"/>
    </source>
</evidence>
<feature type="transmembrane region" description="Helical" evidence="6">
    <location>
        <begin position="163"/>
        <end position="180"/>
    </location>
</feature>
<dbReference type="GO" id="GO:0016020">
    <property type="term" value="C:membrane"/>
    <property type="evidence" value="ECO:0007669"/>
    <property type="project" value="UniProtKB-SubCell"/>
</dbReference>
<evidence type="ECO:0000256" key="2">
    <source>
        <dbReference type="ARBA" id="ARBA00006803"/>
    </source>
</evidence>
<dbReference type="CTD" id="182729"/>
<keyword evidence="5 6" id="KW-0472">Membrane</keyword>
<dbReference type="UCSC" id="C17E7.3">
    <property type="organism name" value="c. elegans"/>
</dbReference>
<dbReference type="RefSeq" id="NP_504076.3">
    <property type="nucleotide sequence ID" value="NM_071675.3"/>
</dbReference>
<keyword evidence="8" id="KW-1185">Reference proteome</keyword>